<accession>A0A485LHZ4</accession>
<dbReference type="Proteomes" id="UP000332933">
    <property type="component" value="Unassembled WGS sequence"/>
</dbReference>
<dbReference type="Pfam" id="PF04749">
    <property type="entry name" value="PLAC8"/>
    <property type="match status" value="1"/>
</dbReference>
<evidence type="ECO:0000313" key="2">
    <source>
        <dbReference type="EMBL" id="KAF0688600.1"/>
    </source>
</evidence>
<gene>
    <name evidence="3" type="primary">Aste57867_19773</name>
    <name evidence="2" type="ORF">As57867_019708</name>
    <name evidence="3" type="ORF">ASTE57867_19773</name>
</gene>
<evidence type="ECO:0000313" key="3">
    <source>
        <dbReference type="EMBL" id="VFT96471.1"/>
    </source>
</evidence>
<name>A0A485LHZ4_9STRA</name>
<dbReference type="InterPro" id="IPR006461">
    <property type="entry name" value="PLAC_motif_containing"/>
</dbReference>
<dbReference type="EMBL" id="CAADRA010006737">
    <property type="protein sequence ID" value="VFT96471.1"/>
    <property type="molecule type" value="Genomic_DNA"/>
</dbReference>
<keyword evidence="1" id="KW-1133">Transmembrane helix</keyword>
<dbReference type="EMBL" id="VJMH01006714">
    <property type="protein sequence ID" value="KAF0688600.1"/>
    <property type="molecule type" value="Genomic_DNA"/>
</dbReference>
<sequence>MEHSPLESLPLLRRASPRPQLHPPGVEIEWTTSLYSCGESLFPTAFMALCCPCVSLAQIASRLSGRGAYDVVLLLFLGLQVAGLTSVYVALPPRQEWFQNTASSSPTISLEFMYHHAVFEFEWKDAGVYCWGLISALIAFVRGYGRTKMHIRGNVGTDWLASCFCSSCTIAQLATQVDVYPTKEGSVFGPRDVLPQYVALEPRKSLVINHHVVVMSMCSDV</sequence>
<dbReference type="PANTHER" id="PTHR15907">
    <property type="entry name" value="DUF614 FAMILY PROTEIN-RELATED"/>
    <property type="match status" value="1"/>
</dbReference>
<feature type="transmembrane region" description="Helical" evidence="1">
    <location>
        <begin position="126"/>
        <end position="144"/>
    </location>
</feature>
<feature type="transmembrane region" description="Helical" evidence="1">
    <location>
        <begin position="40"/>
        <end position="59"/>
    </location>
</feature>
<reference evidence="2" key="2">
    <citation type="submission" date="2019-06" db="EMBL/GenBank/DDBJ databases">
        <title>Genomics analysis of Aphanomyces spp. identifies a new class of oomycete effector associated with host adaptation.</title>
        <authorList>
            <person name="Gaulin E."/>
        </authorList>
    </citation>
    <scope>NUCLEOTIDE SEQUENCE</scope>
    <source>
        <strain evidence="2">CBS 578.67</strain>
    </source>
</reference>
<keyword evidence="1" id="KW-0812">Transmembrane</keyword>
<evidence type="ECO:0000256" key="1">
    <source>
        <dbReference type="SAM" id="Phobius"/>
    </source>
</evidence>
<keyword evidence="1" id="KW-0472">Membrane</keyword>
<reference evidence="3 4" key="1">
    <citation type="submission" date="2019-03" db="EMBL/GenBank/DDBJ databases">
        <authorList>
            <person name="Gaulin E."/>
            <person name="Dumas B."/>
        </authorList>
    </citation>
    <scope>NUCLEOTIDE SEQUENCE [LARGE SCALE GENOMIC DNA]</scope>
    <source>
        <strain evidence="3">CBS 568.67</strain>
    </source>
</reference>
<protein>
    <submittedName>
        <fullName evidence="3">Aste57867_19773 protein</fullName>
    </submittedName>
</protein>
<keyword evidence="4" id="KW-1185">Reference proteome</keyword>
<dbReference type="NCBIfam" id="TIGR01571">
    <property type="entry name" value="A_thal_Cys_rich"/>
    <property type="match status" value="1"/>
</dbReference>
<dbReference type="AlphaFoldDB" id="A0A485LHZ4"/>
<proteinExistence type="predicted"/>
<feature type="transmembrane region" description="Helical" evidence="1">
    <location>
        <begin position="71"/>
        <end position="91"/>
    </location>
</feature>
<dbReference type="OrthoDB" id="10510059at2759"/>
<evidence type="ECO:0000313" key="4">
    <source>
        <dbReference type="Proteomes" id="UP000332933"/>
    </source>
</evidence>
<organism evidence="3 4">
    <name type="scientific">Aphanomyces stellatus</name>
    <dbReference type="NCBI Taxonomy" id="120398"/>
    <lineage>
        <taxon>Eukaryota</taxon>
        <taxon>Sar</taxon>
        <taxon>Stramenopiles</taxon>
        <taxon>Oomycota</taxon>
        <taxon>Saprolegniomycetes</taxon>
        <taxon>Saprolegniales</taxon>
        <taxon>Verrucalvaceae</taxon>
        <taxon>Aphanomyces</taxon>
    </lineage>
</organism>